<dbReference type="InterPro" id="IPR010994">
    <property type="entry name" value="RuvA_2-like"/>
</dbReference>
<dbReference type="Pfam" id="PF13538">
    <property type="entry name" value="UvrD_C_2"/>
    <property type="match status" value="1"/>
</dbReference>
<dbReference type="InterPro" id="IPR041451">
    <property type="entry name" value="RecD2_SH13"/>
</dbReference>
<comment type="similarity">
    <text evidence="3">Belongs to the RecD family. RecD2 subfamily.</text>
</comment>
<dbReference type="GO" id="GO:0016887">
    <property type="term" value="F:ATP hydrolysis activity"/>
    <property type="evidence" value="ECO:0007669"/>
    <property type="project" value="RHEA"/>
</dbReference>
<comment type="catalytic activity">
    <reaction evidence="3">
        <text>ATP + H2O = ADP + phosphate + H(+)</text>
        <dbReference type="Rhea" id="RHEA:13065"/>
        <dbReference type="ChEBI" id="CHEBI:15377"/>
        <dbReference type="ChEBI" id="CHEBI:15378"/>
        <dbReference type="ChEBI" id="CHEBI:30616"/>
        <dbReference type="ChEBI" id="CHEBI:43474"/>
        <dbReference type="ChEBI" id="CHEBI:456216"/>
        <dbReference type="EC" id="5.6.2.3"/>
    </reaction>
</comment>
<sequence length="746" mass="81942">MEENKELTVLEGTVDSVVFRNEENGYTVLRLTVGEGEPVTVVGCMPGAAPGEGLSVQGSWGRHASYGEQFKAEIVERRVPVGEKAILEYLSSGAVKGVGSSTARRLVEEFGADTFTVLEEHPEYLTRIKGITRKRALQIGDAFRLQMGMRLLLAFLGEHGLPLQLGMPLYRRYGNQALDVLQDNPYLLVDEELGVSFSTADQLALDLGTAGEDPQRVEAGLLFELRHNLMNGHTFLPARKLAWATGQLLGLEDGLPLTEALDALTERGEIVRETVAGEDACYLAQMQEAEAYVAFRLTEFCQRELLPPEGLTGIIDRIEAAQGIQYAPQQREAVGMAAWRQVMLLTGGPGTGKTTCLRGVLALFDHLGLETALCAPTGRAAKRLSEACGTEAATIHRLLETQFDQHTGELVFAHDEDEPLAVDAVIVDETSMVDIPLMRALLAALRGDCRLILVGDPDQLPSVGPGNLLSDLLRSGQVPTVRLTEIFRQAAQSAIVMNAHLVDRGEVPDLRNQYRDFFFLRRRDPLRTAETVVELVRTRLPEKMGIPADQIQVLSPTRRHQSGTFSLNQMLQAALNPPEEGKGERRFGSYLFRTGDRVMQVRNNYDLMWKESGGLGAGMGVFNGDIGRITEIDPRGDRITVDFDGRVVEYAPDMLGELEPAYAMTVHKAQGSEYRAVVLAVCDGAPLLLTRGVLYTAITRAKELFILVGDEEKVVQMVRNDRQQRRYSGLRARLAAAEAGPPVQSP</sequence>
<keyword evidence="3" id="KW-0413">Isomerase</keyword>
<dbReference type="RefSeq" id="WP_058117009.1">
    <property type="nucleotide sequence ID" value="NZ_CP011307.1"/>
</dbReference>
<keyword evidence="3" id="KW-0378">Hydrolase</keyword>
<dbReference type="Proteomes" id="UP000064844">
    <property type="component" value="Chromosome"/>
</dbReference>
<feature type="domain" description="ATP-dependent RecD2 DNA helicase OB-fold" evidence="7">
    <location>
        <begin position="9"/>
        <end position="80"/>
    </location>
</feature>
<dbReference type="STRING" id="1297617.IB211_00528c"/>
<dbReference type="EMBL" id="CP011307">
    <property type="protein sequence ID" value="ALP92923.1"/>
    <property type="molecule type" value="Genomic_DNA"/>
</dbReference>
<dbReference type="Pfam" id="PF18335">
    <property type="entry name" value="SH3_13"/>
    <property type="match status" value="1"/>
</dbReference>
<protein>
    <recommendedName>
        <fullName evidence="3">ATP-dependent RecD2 DNA helicase</fullName>
        <ecNumber evidence="3">5.6.2.3</ecNumber>
    </recommendedName>
    <alternativeName>
        <fullName evidence="3">DNA 5'-3' helicase subunit RecD2</fullName>
    </alternativeName>
</protein>
<evidence type="ECO:0000256" key="2">
    <source>
        <dbReference type="ARBA" id="ARBA00022840"/>
    </source>
</evidence>
<dbReference type="Gene3D" id="1.10.150.20">
    <property type="entry name" value="5' to 3' exonuclease, C-terminal subdomain"/>
    <property type="match status" value="1"/>
</dbReference>
<dbReference type="GO" id="GO:0017116">
    <property type="term" value="F:single-stranded DNA helicase activity"/>
    <property type="evidence" value="ECO:0007669"/>
    <property type="project" value="TreeGrafter"/>
</dbReference>
<dbReference type="Pfam" id="PF14490">
    <property type="entry name" value="HHH_RecD2"/>
    <property type="match status" value="1"/>
</dbReference>
<accession>A0A0S2W0P2</accession>
<dbReference type="HAMAP" id="MF_01488">
    <property type="entry name" value="RecD2"/>
    <property type="match status" value="1"/>
</dbReference>
<dbReference type="Pfam" id="PF13245">
    <property type="entry name" value="AAA_19"/>
    <property type="match status" value="1"/>
</dbReference>
<dbReference type="InterPro" id="IPR006345">
    <property type="entry name" value="RecD2"/>
</dbReference>
<dbReference type="KEGG" id="ibu:IB211_00528c"/>
<dbReference type="GO" id="GO:0043139">
    <property type="term" value="F:5'-3' DNA helicase activity"/>
    <property type="evidence" value="ECO:0007669"/>
    <property type="project" value="UniProtKB-UniRule"/>
</dbReference>
<evidence type="ECO:0000313" key="9">
    <source>
        <dbReference type="Proteomes" id="UP000064844"/>
    </source>
</evidence>
<evidence type="ECO:0000256" key="3">
    <source>
        <dbReference type="HAMAP-Rule" id="MF_01488"/>
    </source>
</evidence>
<dbReference type="Gene3D" id="2.30.30.940">
    <property type="match status" value="1"/>
</dbReference>
<dbReference type="GO" id="GO:0009338">
    <property type="term" value="C:exodeoxyribonuclease V complex"/>
    <property type="evidence" value="ECO:0007669"/>
    <property type="project" value="TreeGrafter"/>
</dbReference>
<dbReference type="Gene3D" id="1.10.10.2220">
    <property type="match status" value="1"/>
</dbReference>
<evidence type="ECO:0000259" key="6">
    <source>
        <dbReference type="Pfam" id="PF18335"/>
    </source>
</evidence>
<evidence type="ECO:0000313" key="8">
    <source>
        <dbReference type="EMBL" id="ALP92923.1"/>
    </source>
</evidence>
<evidence type="ECO:0000259" key="7">
    <source>
        <dbReference type="Pfam" id="PF23139"/>
    </source>
</evidence>
<dbReference type="CDD" id="cd18809">
    <property type="entry name" value="SF1_C_RecD"/>
    <property type="match status" value="1"/>
</dbReference>
<dbReference type="GO" id="GO:0006310">
    <property type="term" value="P:DNA recombination"/>
    <property type="evidence" value="ECO:0007669"/>
    <property type="project" value="InterPro"/>
</dbReference>
<evidence type="ECO:0000259" key="4">
    <source>
        <dbReference type="Pfam" id="PF13538"/>
    </source>
</evidence>
<gene>
    <name evidence="3" type="primary">recD2</name>
    <name evidence="8" type="ORF">IB211_00528c</name>
</gene>
<dbReference type="InterPro" id="IPR029493">
    <property type="entry name" value="RecD2-like_HHH"/>
</dbReference>
<evidence type="ECO:0000259" key="5">
    <source>
        <dbReference type="Pfam" id="PF14490"/>
    </source>
</evidence>
<reference evidence="9" key="2">
    <citation type="submission" date="2015-04" db="EMBL/GenBank/DDBJ databases">
        <title>A butyrogenic pathway from the amino acid lysine in a human gut commensal.</title>
        <authorList>
            <person name="de Vos W.M."/>
            <person name="Bui N.T.P."/>
            <person name="Plugge C.M."/>
            <person name="Ritari J."/>
        </authorList>
    </citation>
    <scope>NUCLEOTIDE SEQUENCE [LARGE SCALE GENOMIC DNA]</scope>
    <source>
        <strain evidence="9">AF211</strain>
    </source>
</reference>
<keyword evidence="9" id="KW-1185">Reference proteome</keyword>
<dbReference type="EC" id="5.6.2.3" evidence="3"/>
<dbReference type="eggNOG" id="COG0507">
    <property type="taxonomic scope" value="Bacteria"/>
</dbReference>
<dbReference type="PANTHER" id="PTHR43788">
    <property type="entry name" value="DNA2/NAM7 HELICASE FAMILY MEMBER"/>
    <property type="match status" value="1"/>
</dbReference>
<keyword evidence="2 3" id="KW-0067">ATP-binding</keyword>
<dbReference type="CDD" id="cd17933">
    <property type="entry name" value="DEXSc_RecD-like"/>
    <property type="match status" value="1"/>
</dbReference>
<dbReference type="NCBIfam" id="TIGR01448">
    <property type="entry name" value="recD_rel"/>
    <property type="match status" value="1"/>
</dbReference>
<dbReference type="InterPro" id="IPR027417">
    <property type="entry name" value="P-loop_NTPase"/>
</dbReference>
<dbReference type="AlphaFoldDB" id="A0A0S2W0P2"/>
<dbReference type="SUPFAM" id="SSF47781">
    <property type="entry name" value="RuvA domain 2-like"/>
    <property type="match status" value="1"/>
</dbReference>
<dbReference type="PANTHER" id="PTHR43788:SF6">
    <property type="entry name" value="DNA HELICASE B"/>
    <property type="match status" value="1"/>
</dbReference>
<feature type="domain" description="UvrD-like helicase C-terminal" evidence="4">
    <location>
        <begin position="660"/>
        <end position="708"/>
    </location>
</feature>
<dbReference type="InterPro" id="IPR055446">
    <property type="entry name" value="RecD2_N_OB"/>
</dbReference>
<dbReference type="PATRIC" id="fig|1297617.4.peg.536"/>
<dbReference type="Pfam" id="PF23139">
    <property type="entry name" value="OB_YrrC"/>
    <property type="match status" value="1"/>
</dbReference>
<dbReference type="GO" id="GO:0003677">
    <property type="term" value="F:DNA binding"/>
    <property type="evidence" value="ECO:0007669"/>
    <property type="project" value="UniProtKB-UniRule"/>
</dbReference>
<feature type="domain" description="ATP-dependent RecD2 DNA helicase-like helix-hairpin-helix" evidence="5">
    <location>
        <begin position="146"/>
        <end position="235"/>
    </location>
</feature>
<keyword evidence="3 8" id="KW-0347">Helicase</keyword>
<keyword evidence="3" id="KW-0238">DNA-binding</keyword>
<comment type="function">
    <text evidence="3">DNA-dependent ATPase and ATP-dependent 5'-3' DNA helicase. Has no activity on blunt DNA or DNA with 3'-overhangs, requires at least 10 bases of 5'-ssDNA for helicase activity.</text>
</comment>
<dbReference type="GO" id="GO:0005524">
    <property type="term" value="F:ATP binding"/>
    <property type="evidence" value="ECO:0007669"/>
    <property type="project" value="UniProtKB-UniRule"/>
</dbReference>
<keyword evidence="1 3" id="KW-0547">Nucleotide-binding</keyword>
<proteinExistence type="inferred from homology"/>
<organism evidence="8 9">
    <name type="scientific">Intestinimonas butyriciproducens</name>
    <dbReference type="NCBI Taxonomy" id="1297617"/>
    <lineage>
        <taxon>Bacteria</taxon>
        <taxon>Bacillati</taxon>
        <taxon>Bacillota</taxon>
        <taxon>Clostridia</taxon>
        <taxon>Eubacteriales</taxon>
        <taxon>Intestinimonas</taxon>
    </lineage>
</organism>
<dbReference type="Gene3D" id="3.40.50.300">
    <property type="entry name" value="P-loop containing nucleotide triphosphate hydrolases"/>
    <property type="match status" value="2"/>
</dbReference>
<dbReference type="SUPFAM" id="SSF52540">
    <property type="entry name" value="P-loop containing nucleoside triphosphate hydrolases"/>
    <property type="match status" value="1"/>
</dbReference>
<feature type="domain" description="ATP-dependent RecD2 DNA helicase SH3" evidence="6">
    <location>
        <begin position="567"/>
        <end position="643"/>
    </location>
</feature>
<dbReference type="InterPro" id="IPR050534">
    <property type="entry name" value="Coronavir_polyprotein_1ab"/>
</dbReference>
<feature type="binding site" evidence="3">
    <location>
        <begin position="350"/>
        <end position="354"/>
    </location>
    <ligand>
        <name>ATP</name>
        <dbReference type="ChEBI" id="CHEBI:30616"/>
    </ligand>
</feature>
<evidence type="ECO:0000256" key="1">
    <source>
        <dbReference type="ARBA" id="ARBA00022741"/>
    </source>
</evidence>
<dbReference type="InterPro" id="IPR027785">
    <property type="entry name" value="UvrD-like_helicase_C"/>
</dbReference>
<reference evidence="8 9" key="1">
    <citation type="journal article" date="2015" name="Nat. Commun.">
        <title>Production of butyrate from lysine and the Amadori product fructoselysine by a human gut commensal.</title>
        <authorList>
            <person name="Bui T.P."/>
            <person name="Ritari J."/>
            <person name="Boeren S."/>
            <person name="de Waard P."/>
            <person name="Plugge C.M."/>
            <person name="de Vos W.M."/>
        </authorList>
    </citation>
    <scope>NUCLEOTIDE SEQUENCE [LARGE SCALE GENOMIC DNA]</scope>
    <source>
        <strain evidence="8 9">AF211</strain>
    </source>
</reference>
<name>A0A0S2W0P2_9FIRM</name>